<keyword evidence="1" id="KW-0456">Lyase</keyword>
<comment type="similarity">
    <text evidence="1">Belongs to the terpene synthase family.</text>
</comment>
<evidence type="ECO:0000256" key="1">
    <source>
        <dbReference type="RuleBase" id="RU366034"/>
    </source>
</evidence>
<organism evidence="2 3">
    <name type="scientific">Chitinophaga nivalis</name>
    <dbReference type="NCBI Taxonomy" id="2991709"/>
    <lineage>
        <taxon>Bacteria</taxon>
        <taxon>Pseudomonadati</taxon>
        <taxon>Bacteroidota</taxon>
        <taxon>Chitinophagia</taxon>
        <taxon>Chitinophagales</taxon>
        <taxon>Chitinophagaceae</taxon>
        <taxon>Chitinophaga</taxon>
    </lineage>
</organism>
<comment type="cofactor">
    <cofactor evidence="1">
        <name>Mg(2+)</name>
        <dbReference type="ChEBI" id="CHEBI:18420"/>
    </cofactor>
</comment>
<accession>A0ABT3IIY0</accession>
<dbReference type="SFLD" id="SFLDG01020">
    <property type="entry name" value="Terpene_Cyclase_Like_2"/>
    <property type="match status" value="1"/>
</dbReference>
<evidence type="ECO:0000313" key="3">
    <source>
        <dbReference type="Proteomes" id="UP001207742"/>
    </source>
</evidence>
<reference evidence="2 3" key="1">
    <citation type="submission" date="2022-10" db="EMBL/GenBank/DDBJ databases">
        <title>Chitinophaga nivalis PC15 sp. nov., isolated from Pyeongchang county, South Korea.</title>
        <authorList>
            <person name="Trinh H.N."/>
        </authorList>
    </citation>
    <scope>NUCLEOTIDE SEQUENCE [LARGE SCALE GENOMIC DNA]</scope>
    <source>
        <strain evidence="2 3">PC14</strain>
    </source>
</reference>
<dbReference type="EC" id="4.2.3.-" evidence="1"/>
<dbReference type="Proteomes" id="UP001207742">
    <property type="component" value="Unassembled WGS sequence"/>
</dbReference>
<protein>
    <recommendedName>
        <fullName evidence="1">Terpene synthase</fullName>
        <ecNumber evidence="1">4.2.3.-</ecNumber>
    </recommendedName>
</protein>
<dbReference type="EMBL" id="JAPDNS010000001">
    <property type="protein sequence ID" value="MCW3483917.1"/>
    <property type="molecule type" value="Genomic_DNA"/>
</dbReference>
<dbReference type="Pfam" id="PF19086">
    <property type="entry name" value="Terpene_syn_C_2"/>
    <property type="match status" value="1"/>
</dbReference>
<keyword evidence="3" id="KW-1185">Reference proteome</keyword>
<comment type="caution">
    <text evidence="2">The sequence shown here is derived from an EMBL/GenBank/DDBJ whole genome shotgun (WGS) entry which is preliminary data.</text>
</comment>
<gene>
    <name evidence="2" type="ORF">OL497_08435</name>
</gene>
<dbReference type="InterPro" id="IPR034686">
    <property type="entry name" value="Terpene_cyclase-like_2"/>
</dbReference>
<evidence type="ECO:0000313" key="2">
    <source>
        <dbReference type="EMBL" id="MCW3483917.1"/>
    </source>
</evidence>
<sequence>MNTSTTIRLDFPFPYLVSPHIHALETEMNQQLQAVPGLHKKHRQKLAATSAAGFACYLYPHAGYQQLQLISRYTLCMFINDDHYHDYPPDKLLPVHQNFHHALRQESYQAHTATEAALCEMLTAIAAQSRALMPANWLDQLIASIFVYLNGTLAEAPYIEQTAFIHSADYLAVRKKSVGAAPYVTPFIELSLGIVLPEEIWQHPILQQLISLTTDILIYTNDILSYPQEKTQKNEVMNLVLILQQEGKSETAAISEVVQLHHTAVEKFVAIRLALPDFGAYTAMVANCVWALEKVMLGNYHWSFYTGRYLTPDMQHP</sequence>
<dbReference type="SUPFAM" id="SSF48576">
    <property type="entry name" value="Terpenoid synthases"/>
    <property type="match status" value="1"/>
</dbReference>
<dbReference type="RefSeq" id="WP_264729436.1">
    <property type="nucleotide sequence ID" value="NZ_JAPDNR010000001.1"/>
</dbReference>
<dbReference type="PANTHER" id="PTHR35201:SF4">
    <property type="entry name" value="BETA-PINACENE SYNTHASE-RELATED"/>
    <property type="match status" value="1"/>
</dbReference>
<name>A0ABT3IIY0_9BACT</name>
<keyword evidence="1" id="KW-0460">Magnesium</keyword>
<proteinExistence type="inferred from homology"/>
<dbReference type="SFLD" id="SFLDS00005">
    <property type="entry name" value="Isoprenoid_Synthase_Type_I"/>
    <property type="match status" value="1"/>
</dbReference>
<dbReference type="PANTHER" id="PTHR35201">
    <property type="entry name" value="TERPENE SYNTHASE"/>
    <property type="match status" value="1"/>
</dbReference>
<dbReference type="Gene3D" id="1.10.600.10">
    <property type="entry name" value="Farnesyl Diphosphate Synthase"/>
    <property type="match status" value="1"/>
</dbReference>
<keyword evidence="1" id="KW-0479">Metal-binding</keyword>
<dbReference type="InterPro" id="IPR008949">
    <property type="entry name" value="Isoprenoid_synthase_dom_sf"/>
</dbReference>